<feature type="region of interest" description="Disordered" evidence="1">
    <location>
        <begin position="362"/>
        <end position="414"/>
    </location>
</feature>
<dbReference type="HOGENOM" id="CLU_005486_0_0_1"/>
<accession>A5DXU5</accession>
<dbReference type="SUPFAM" id="SSF48371">
    <property type="entry name" value="ARM repeat"/>
    <property type="match status" value="1"/>
</dbReference>
<feature type="domain" description="Cell morphogenesis protein C-terminal" evidence="3">
    <location>
        <begin position="762"/>
        <end position="897"/>
    </location>
</feature>
<evidence type="ECO:0000313" key="5">
    <source>
        <dbReference type="EMBL" id="EDK44003.1"/>
    </source>
</evidence>
<protein>
    <recommendedName>
        <fullName evidence="7">Condensin complex subunit 1 C-terminal domain-containing protein</fullName>
    </recommendedName>
</protein>
<dbReference type="Proteomes" id="UP000001996">
    <property type="component" value="Unassembled WGS sequence"/>
</dbReference>
<dbReference type="PANTHER" id="PTHR12295">
    <property type="entry name" value="FURRY-RELATED"/>
    <property type="match status" value="1"/>
</dbReference>
<dbReference type="OrthoDB" id="6287725at2759"/>
<feature type="domain" description="Cell morphogenesis central region" evidence="4">
    <location>
        <begin position="552"/>
        <end position="710"/>
    </location>
</feature>
<dbReference type="InterPro" id="IPR016024">
    <property type="entry name" value="ARM-type_fold"/>
</dbReference>
<dbReference type="PANTHER" id="PTHR12295:SF30">
    <property type="entry name" value="PROTEIN FURRY"/>
    <property type="match status" value="1"/>
</dbReference>
<feature type="chain" id="PRO_5002681613" description="Condensin complex subunit 1 C-terminal domain-containing protein" evidence="2">
    <location>
        <begin position="22"/>
        <end position="909"/>
    </location>
</feature>
<dbReference type="GO" id="GO:0030427">
    <property type="term" value="C:site of polarized growth"/>
    <property type="evidence" value="ECO:0007669"/>
    <property type="project" value="TreeGrafter"/>
</dbReference>
<reference evidence="5 6" key="1">
    <citation type="journal article" date="2009" name="Nature">
        <title>Evolution of pathogenicity and sexual reproduction in eight Candida genomes.</title>
        <authorList>
            <person name="Butler G."/>
            <person name="Rasmussen M.D."/>
            <person name="Lin M.F."/>
            <person name="Santos M.A."/>
            <person name="Sakthikumar S."/>
            <person name="Munro C.A."/>
            <person name="Rheinbay E."/>
            <person name="Grabherr M."/>
            <person name="Forche A."/>
            <person name="Reedy J.L."/>
            <person name="Agrafioti I."/>
            <person name="Arnaud M.B."/>
            <person name="Bates S."/>
            <person name="Brown A.J."/>
            <person name="Brunke S."/>
            <person name="Costanzo M.C."/>
            <person name="Fitzpatrick D.A."/>
            <person name="de Groot P.W."/>
            <person name="Harris D."/>
            <person name="Hoyer L.L."/>
            <person name="Hube B."/>
            <person name="Klis F.M."/>
            <person name="Kodira C."/>
            <person name="Lennard N."/>
            <person name="Logue M.E."/>
            <person name="Martin R."/>
            <person name="Neiman A.M."/>
            <person name="Nikolaou E."/>
            <person name="Quail M.A."/>
            <person name="Quinn J."/>
            <person name="Santos M.C."/>
            <person name="Schmitzberger F.F."/>
            <person name="Sherlock G."/>
            <person name="Shah P."/>
            <person name="Silverstein K.A."/>
            <person name="Skrzypek M.S."/>
            <person name="Soll D."/>
            <person name="Staggs R."/>
            <person name="Stansfield I."/>
            <person name="Stumpf M.P."/>
            <person name="Sudbery P.E."/>
            <person name="Srikantha T."/>
            <person name="Zeng Q."/>
            <person name="Berman J."/>
            <person name="Berriman M."/>
            <person name="Heitman J."/>
            <person name="Gow N.A."/>
            <person name="Lorenz M.C."/>
            <person name="Birren B.W."/>
            <person name="Kellis M."/>
            <person name="Cuomo C.A."/>
        </authorList>
    </citation>
    <scope>NUCLEOTIDE SEQUENCE [LARGE SCALE GENOMIC DNA]</scope>
    <source>
        <strain evidence="6">ATCC 11503 / BCRC 21390 / CBS 2605 / JCM 1781 / NBRC 1676 / NRRL YB-4239</strain>
    </source>
</reference>
<feature type="compositionally biased region" description="Basic and acidic residues" evidence="1">
    <location>
        <begin position="362"/>
        <end position="379"/>
    </location>
</feature>
<feature type="signal peptide" evidence="2">
    <location>
        <begin position="1"/>
        <end position="21"/>
    </location>
</feature>
<dbReference type="EMBL" id="CH981525">
    <property type="protein sequence ID" value="EDK44003.1"/>
    <property type="molecule type" value="Genomic_DNA"/>
</dbReference>
<dbReference type="STRING" id="379508.A5DXU5"/>
<dbReference type="GO" id="GO:0005938">
    <property type="term" value="C:cell cortex"/>
    <property type="evidence" value="ECO:0007669"/>
    <property type="project" value="TreeGrafter"/>
</dbReference>
<proteinExistence type="predicted"/>
<evidence type="ECO:0000256" key="2">
    <source>
        <dbReference type="SAM" id="SignalP"/>
    </source>
</evidence>
<dbReference type="GO" id="GO:0000902">
    <property type="term" value="P:cell morphogenesis"/>
    <property type="evidence" value="ECO:0007669"/>
    <property type="project" value="InterPro"/>
</dbReference>
<dbReference type="Pfam" id="PF14228">
    <property type="entry name" value="MOR2-PAG1_mid"/>
    <property type="match status" value="1"/>
</dbReference>
<evidence type="ECO:0000256" key="1">
    <source>
        <dbReference type="SAM" id="MobiDB-lite"/>
    </source>
</evidence>
<organism evidence="5 6">
    <name type="scientific">Lodderomyces elongisporus (strain ATCC 11503 / CBS 2605 / JCM 1781 / NBRC 1676 / NRRL YB-4239)</name>
    <name type="common">Yeast</name>
    <name type="synonym">Saccharomyces elongisporus</name>
    <dbReference type="NCBI Taxonomy" id="379508"/>
    <lineage>
        <taxon>Eukaryota</taxon>
        <taxon>Fungi</taxon>
        <taxon>Dikarya</taxon>
        <taxon>Ascomycota</taxon>
        <taxon>Saccharomycotina</taxon>
        <taxon>Pichiomycetes</taxon>
        <taxon>Debaryomycetaceae</taxon>
        <taxon>Candida/Lodderomyces clade</taxon>
        <taxon>Lodderomyces</taxon>
    </lineage>
</organism>
<dbReference type="InterPro" id="IPR025481">
    <property type="entry name" value="Cell_Morphogen_C"/>
</dbReference>
<evidence type="ECO:0000259" key="4">
    <source>
        <dbReference type="Pfam" id="PF14228"/>
    </source>
</evidence>
<gene>
    <name evidence="5" type="ORF">LELG_02182</name>
</gene>
<keyword evidence="6" id="KW-1185">Reference proteome</keyword>
<evidence type="ECO:0000313" key="6">
    <source>
        <dbReference type="Proteomes" id="UP000001996"/>
    </source>
</evidence>
<sequence length="909" mass="103182">MPLTIWAWMIWFTPMKNIVRCLITIIKNAKNFLSADEVQVNIDFQRLRRYFCDFLASVYLGLQDRPNLELWFPFEARISCFNYLKEWCGHGNTKALTDERYSVIIANIKQQKDAAAALALLEFERKKLELSALKCMTILCTGSLEQQLEISGSLALVSFDIPGLLHWVHSLLESSVEKIRDLGKTALHNLLKRNRNNREIRKALIRESCVSQKSMPLYFCIFIESCALEMDKDKLEKNEHVQVHDEVVMLSCMLCVHRNSVVRRAALNFLQKINEALHCWSGINLYVVLLSSESVITRRRALTGLSEIIFNTKEENVFKSISILTKFYNVVDEYNRGILSIMLEVAMSKVCLKYEGELDENKRKEVEHNGNEDNGKEQHDDDDVNNHQNLSKLRKDGEGVKNSNETEIGIGTGTGVGTGTGTGTGVRQLCIFSKMVLQNLYEISIKFESSNANDLETMWLALVKREKNFELVFDFVLSSCPERQSILYVQKSCQIITYLAAAHPDSRYVVQKLIDNLQPKLMVPPRPSRITEPDFTSAIPYFANLASVLELDEKKAVFSLGQISLIFVVDLITTQTSTIVEDKLPLLLHTVVTLLDHYLIIVREQARRLLIKLVQFCTADEAQSNKATMLLKHEDRVKNLWVYDDLNNDKKGARTPSNMIILVRSILRSLCPSHPTLQDEWSKIALTWGTTCAVRHSACRSFQIFRVLISFLDLNVLKAMFHRLSNTISDESEDIQGFAMQILMTLNAIAAEVDSQKLIDFPQLFWSSVACLSTIHEQEFIEVLSIMNKFISKIDLNAEDTIACLISTFPPKWEGKFEGLQHIVSVGLRSSTSWEPTLSFMDKLLKIKDSQIIGIGDTRIVSVLVANLPRFLNALESNDLSEETRGAALDISVLAAKCWKASGEQNIAK</sequence>
<dbReference type="InParanoid" id="A5DXU5"/>
<feature type="non-terminal residue" evidence="5">
    <location>
        <position position="909"/>
    </location>
</feature>
<dbReference type="eggNOG" id="KOG1825">
    <property type="taxonomic scope" value="Eukaryota"/>
</dbReference>
<dbReference type="Pfam" id="PF14225">
    <property type="entry name" value="MOR2-PAG1_C"/>
    <property type="match status" value="1"/>
</dbReference>
<name>A5DXU5_LODEL</name>
<dbReference type="AlphaFoldDB" id="A5DXU5"/>
<dbReference type="InterPro" id="IPR029473">
    <property type="entry name" value="MOR2-PAG1_mid"/>
</dbReference>
<keyword evidence="2" id="KW-0732">Signal</keyword>
<dbReference type="InterPro" id="IPR039867">
    <property type="entry name" value="Furry/Tao3/Mor2"/>
</dbReference>
<evidence type="ECO:0008006" key="7">
    <source>
        <dbReference type="Google" id="ProtNLM"/>
    </source>
</evidence>
<evidence type="ECO:0000259" key="3">
    <source>
        <dbReference type="Pfam" id="PF14225"/>
    </source>
</evidence>
<dbReference type="VEuPathDB" id="FungiDB:LELG_02182"/>